<dbReference type="OrthoDB" id="5456323at2"/>
<dbReference type="STRING" id="1121455.SAMN02745728_00273"/>
<dbReference type="EMBL" id="FRDI01000002">
    <property type="protein sequence ID" value="SHN50672.1"/>
    <property type="molecule type" value="Genomic_DNA"/>
</dbReference>
<protein>
    <submittedName>
        <fullName evidence="1">Uncharacterized protein</fullName>
    </submittedName>
</protein>
<dbReference type="RefSeq" id="WP_072695723.1">
    <property type="nucleotide sequence ID" value="NZ_FRDI01000002.1"/>
</dbReference>
<sequence length="129" mass="15077">MQHNTLIKIYGLLSGVSEKAFERLKPFISEAISTEESLDNSFTYNKNKQELNCSFEGLYFPFEDFLQELNLTNPKNKNSYPLNNIFQDVEGRLDYIDIENWNLTRLIFQNHTIQYSTTPLNNILAYSGH</sequence>
<organism evidence="1 2">
    <name type="scientific">Desulfovibrio litoralis DSM 11393</name>
    <dbReference type="NCBI Taxonomy" id="1121455"/>
    <lineage>
        <taxon>Bacteria</taxon>
        <taxon>Pseudomonadati</taxon>
        <taxon>Thermodesulfobacteriota</taxon>
        <taxon>Desulfovibrionia</taxon>
        <taxon>Desulfovibrionales</taxon>
        <taxon>Desulfovibrionaceae</taxon>
        <taxon>Desulfovibrio</taxon>
    </lineage>
</organism>
<reference evidence="1 2" key="1">
    <citation type="submission" date="2016-12" db="EMBL/GenBank/DDBJ databases">
        <authorList>
            <person name="Song W.-J."/>
            <person name="Kurnit D.M."/>
        </authorList>
    </citation>
    <scope>NUCLEOTIDE SEQUENCE [LARGE SCALE GENOMIC DNA]</scope>
    <source>
        <strain evidence="1 2">DSM 11393</strain>
    </source>
</reference>
<dbReference type="Proteomes" id="UP000186469">
    <property type="component" value="Unassembled WGS sequence"/>
</dbReference>
<evidence type="ECO:0000313" key="2">
    <source>
        <dbReference type="Proteomes" id="UP000186469"/>
    </source>
</evidence>
<accession>A0A1M7RXB2</accession>
<keyword evidence="2" id="KW-1185">Reference proteome</keyword>
<proteinExistence type="predicted"/>
<name>A0A1M7RXB2_9BACT</name>
<dbReference type="AlphaFoldDB" id="A0A1M7RXB2"/>
<evidence type="ECO:0000313" key="1">
    <source>
        <dbReference type="EMBL" id="SHN50672.1"/>
    </source>
</evidence>
<gene>
    <name evidence="1" type="ORF">SAMN02745728_00273</name>
</gene>